<dbReference type="OrthoDB" id="3248986at2759"/>
<comment type="caution">
    <text evidence="1">The sequence shown here is derived from an EMBL/GenBank/DDBJ whole genome shotgun (WGS) entry which is preliminary data.</text>
</comment>
<name>A0A9Q3D8Q4_9BASI</name>
<reference evidence="1" key="1">
    <citation type="submission" date="2021-03" db="EMBL/GenBank/DDBJ databases">
        <title>Draft genome sequence of rust myrtle Austropuccinia psidii MF-1, a brazilian biotype.</title>
        <authorList>
            <person name="Quecine M.C."/>
            <person name="Pachon D.M.R."/>
            <person name="Bonatelli M.L."/>
            <person name="Correr F.H."/>
            <person name="Franceschini L.M."/>
            <person name="Leite T.F."/>
            <person name="Margarido G.R.A."/>
            <person name="Almeida C.A."/>
            <person name="Ferrarezi J.A."/>
            <person name="Labate C.A."/>
        </authorList>
    </citation>
    <scope>NUCLEOTIDE SEQUENCE</scope>
    <source>
        <strain evidence="1">MF-1</strain>
    </source>
</reference>
<gene>
    <name evidence="1" type="ORF">O181_038871</name>
</gene>
<dbReference type="Pfam" id="PF02992">
    <property type="entry name" value="Transposase_21"/>
    <property type="match status" value="1"/>
</dbReference>
<organism evidence="1 2">
    <name type="scientific">Austropuccinia psidii MF-1</name>
    <dbReference type="NCBI Taxonomy" id="1389203"/>
    <lineage>
        <taxon>Eukaryota</taxon>
        <taxon>Fungi</taxon>
        <taxon>Dikarya</taxon>
        <taxon>Basidiomycota</taxon>
        <taxon>Pucciniomycotina</taxon>
        <taxon>Pucciniomycetes</taxon>
        <taxon>Pucciniales</taxon>
        <taxon>Sphaerophragmiaceae</taxon>
        <taxon>Austropuccinia</taxon>
    </lineage>
</organism>
<sequence length="425" mass="48722">MGRPKKICTCHELGCHNQYYEDLNNIVQHGRPMSDPVWKTHQLELLKLRRPQPLVDQMVLAQNIENPTQKTHECSQIEQICRQNNERNLLFDTKKYENKTFKFIDSHSLKVLVQASSLYLKNGMSRDSIKEFLLSEREKITSLGEKFNFDGLSIAKEIPLSIETILVQLGISMDFEKKICCPECFSLYDLTATGHINKQCTSKFIQPFPSSIVKLGSLARKECGSILFKTDDKNDTSLQKPICTFTYQSLQKWLASHMWIPGFEKLLNAHNTHNSQTDPKVISDIWHSKIWNTFKSSPRSKQAFTNRPGNLIFSLYVDWFNPFSNKGAAKSISIGSILLTCLNLPPSECHKEENMFLYAIILVPKEPSLDQMNSIFELQMLWNGIWFSNTHNFPQGRLIRVALLPLIEDLPALRKVAGFASHLAN</sequence>
<dbReference type="Proteomes" id="UP000765509">
    <property type="component" value="Unassembled WGS sequence"/>
</dbReference>
<evidence type="ECO:0000313" key="2">
    <source>
        <dbReference type="Proteomes" id="UP000765509"/>
    </source>
</evidence>
<dbReference type="InterPro" id="IPR004242">
    <property type="entry name" value="Transposase_21"/>
</dbReference>
<evidence type="ECO:0000313" key="1">
    <source>
        <dbReference type="EMBL" id="MBW0499156.1"/>
    </source>
</evidence>
<proteinExistence type="predicted"/>
<dbReference type="AlphaFoldDB" id="A0A9Q3D8Q4"/>
<accession>A0A9Q3D8Q4</accession>
<protein>
    <submittedName>
        <fullName evidence="1">Uncharacterized protein</fullName>
    </submittedName>
</protein>
<keyword evidence="2" id="KW-1185">Reference proteome</keyword>
<dbReference type="EMBL" id="AVOT02015123">
    <property type="protein sequence ID" value="MBW0499156.1"/>
    <property type="molecule type" value="Genomic_DNA"/>
</dbReference>